<accession>A0AA46PGB5</accession>
<name>A0AA46PGB5_9NOCA</name>
<feature type="DNA-binding region" description="H-T-H motif" evidence="5">
    <location>
        <begin position="40"/>
        <end position="59"/>
    </location>
</feature>
<dbReference type="Pfam" id="PF00440">
    <property type="entry name" value="TetR_N"/>
    <property type="match status" value="1"/>
</dbReference>
<keyword evidence="2" id="KW-0805">Transcription regulation</keyword>
<dbReference type="InterPro" id="IPR036271">
    <property type="entry name" value="Tet_transcr_reg_TetR-rel_C_sf"/>
</dbReference>
<dbReference type="Proteomes" id="UP001163947">
    <property type="component" value="Chromosome"/>
</dbReference>
<reference evidence="7" key="1">
    <citation type="submission" date="2022-09" db="EMBL/GenBank/DDBJ databases">
        <title>The genome sequence of Rhodococcus aetherivorans N1.</title>
        <authorList>
            <person name="Jiang W."/>
        </authorList>
    </citation>
    <scope>NUCLEOTIDE SEQUENCE</scope>
    <source>
        <strain evidence="7">N1</strain>
    </source>
</reference>
<dbReference type="PANTHER" id="PTHR30055:SF175">
    <property type="entry name" value="HTH-TYPE TRANSCRIPTIONAL REPRESSOR KSTR2"/>
    <property type="match status" value="1"/>
</dbReference>
<dbReference type="InterPro" id="IPR050109">
    <property type="entry name" value="HTH-type_TetR-like_transc_reg"/>
</dbReference>
<proteinExistence type="predicted"/>
<dbReference type="SUPFAM" id="SSF48498">
    <property type="entry name" value="Tetracyclin repressor-like, C-terminal domain"/>
    <property type="match status" value="1"/>
</dbReference>
<evidence type="ECO:0000313" key="7">
    <source>
        <dbReference type="EMBL" id="UYF93564.1"/>
    </source>
</evidence>
<dbReference type="RefSeq" id="WP_161996384.1">
    <property type="nucleotide sequence ID" value="NZ_CAVJ010000195.1"/>
</dbReference>
<dbReference type="InterPro" id="IPR009057">
    <property type="entry name" value="Homeodomain-like_sf"/>
</dbReference>
<keyword evidence="4" id="KW-0804">Transcription</keyword>
<evidence type="ECO:0000256" key="2">
    <source>
        <dbReference type="ARBA" id="ARBA00023015"/>
    </source>
</evidence>
<dbReference type="PANTHER" id="PTHR30055">
    <property type="entry name" value="HTH-TYPE TRANSCRIPTIONAL REGULATOR RUTR"/>
    <property type="match status" value="1"/>
</dbReference>
<evidence type="ECO:0000256" key="4">
    <source>
        <dbReference type="ARBA" id="ARBA00023163"/>
    </source>
</evidence>
<dbReference type="InterPro" id="IPR041490">
    <property type="entry name" value="KstR2_TetR_C"/>
</dbReference>
<dbReference type="PROSITE" id="PS50977">
    <property type="entry name" value="HTH_TETR_2"/>
    <property type="match status" value="1"/>
</dbReference>
<protein>
    <submittedName>
        <fullName evidence="7">TetR/AcrR family transcriptional regulator</fullName>
    </submittedName>
</protein>
<dbReference type="PRINTS" id="PR00455">
    <property type="entry name" value="HTHTETR"/>
</dbReference>
<dbReference type="SUPFAM" id="SSF46689">
    <property type="entry name" value="Homeodomain-like"/>
    <property type="match status" value="1"/>
</dbReference>
<evidence type="ECO:0000313" key="8">
    <source>
        <dbReference type="Proteomes" id="UP001163947"/>
    </source>
</evidence>
<evidence type="ECO:0000259" key="6">
    <source>
        <dbReference type="PROSITE" id="PS50977"/>
    </source>
</evidence>
<dbReference type="InterPro" id="IPR001647">
    <property type="entry name" value="HTH_TetR"/>
</dbReference>
<evidence type="ECO:0000256" key="1">
    <source>
        <dbReference type="ARBA" id="ARBA00022491"/>
    </source>
</evidence>
<keyword evidence="3 5" id="KW-0238">DNA-binding</keyword>
<gene>
    <name evidence="7" type="ORF">OCS65_24535</name>
</gene>
<evidence type="ECO:0000256" key="5">
    <source>
        <dbReference type="PROSITE-ProRule" id="PRU00335"/>
    </source>
</evidence>
<sequence length="206" mass="22583">MPPRQRRNNSRSAKSGPVSAAEIRAAALALFSERTFPVIGMRDIAEAVGLLPGSLYAHISSKEELLADIVTEGITNYLVELRPFLESQDPAPDRMRGAVKAHVKVLAKTLEQTRVAFHQWRFLGDGAREQVVELRKQYENVFLQIYRAGVAEGTFRKARSERIAVLAVIGMLTSASEWYSPEGRLGADEFGEALAEAAVDGLVATS</sequence>
<dbReference type="Gene3D" id="1.10.10.60">
    <property type="entry name" value="Homeodomain-like"/>
    <property type="match status" value="1"/>
</dbReference>
<organism evidence="7 8">
    <name type="scientific">Rhodococcus aetherivorans</name>
    <dbReference type="NCBI Taxonomy" id="191292"/>
    <lineage>
        <taxon>Bacteria</taxon>
        <taxon>Bacillati</taxon>
        <taxon>Actinomycetota</taxon>
        <taxon>Actinomycetes</taxon>
        <taxon>Mycobacteriales</taxon>
        <taxon>Nocardiaceae</taxon>
        <taxon>Rhodococcus</taxon>
    </lineage>
</organism>
<dbReference type="Pfam" id="PF17932">
    <property type="entry name" value="TetR_C_24"/>
    <property type="match status" value="1"/>
</dbReference>
<dbReference type="GeneID" id="83623653"/>
<dbReference type="EMBL" id="CP106982">
    <property type="protein sequence ID" value="UYF93564.1"/>
    <property type="molecule type" value="Genomic_DNA"/>
</dbReference>
<dbReference type="Gene3D" id="1.10.357.10">
    <property type="entry name" value="Tetracycline Repressor, domain 2"/>
    <property type="match status" value="1"/>
</dbReference>
<feature type="domain" description="HTH tetR-type" evidence="6">
    <location>
        <begin position="17"/>
        <end position="77"/>
    </location>
</feature>
<dbReference type="GO" id="GO:0003700">
    <property type="term" value="F:DNA-binding transcription factor activity"/>
    <property type="evidence" value="ECO:0007669"/>
    <property type="project" value="TreeGrafter"/>
</dbReference>
<dbReference type="GO" id="GO:0000976">
    <property type="term" value="F:transcription cis-regulatory region binding"/>
    <property type="evidence" value="ECO:0007669"/>
    <property type="project" value="TreeGrafter"/>
</dbReference>
<keyword evidence="1" id="KW-0678">Repressor</keyword>
<evidence type="ECO:0000256" key="3">
    <source>
        <dbReference type="ARBA" id="ARBA00023125"/>
    </source>
</evidence>
<dbReference type="AlphaFoldDB" id="A0AA46PGB5"/>